<accession>X1M8B0</accession>
<reference evidence="1" key="1">
    <citation type="journal article" date="2014" name="Front. Microbiol.">
        <title>High frequency of phylogenetically diverse reductive dehalogenase-homologous genes in deep subseafloor sedimentary metagenomes.</title>
        <authorList>
            <person name="Kawai M."/>
            <person name="Futagami T."/>
            <person name="Toyoda A."/>
            <person name="Takaki Y."/>
            <person name="Nishi S."/>
            <person name="Hori S."/>
            <person name="Arai W."/>
            <person name="Tsubouchi T."/>
            <person name="Morono Y."/>
            <person name="Uchiyama I."/>
            <person name="Ito T."/>
            <person name="Fujiyama A."/>
            <person name="Inagaki F."/>
            <person name="Takami H."/>
        </authorList>
    </citation>
    <scope>NUCLEOTIDE SEQUENCE</scope>
    <source>
        <strain evidence="1">Expedition CK06-06</strain>
    </source>
</reference>
<feature type="non-terminal residue" evidence="1">
    <location>
        <position position="1"/>
    </location>
</feature>
<name>X1M8B0_9ZZZZ</name>
<dbReference type="AlphaFoldDB" id="X1M8B0"/>
<proteinExistence type="predicted"/>
<gene>
    <name evidence="1" type="ORF">S06H3_20890</name>
</gene>
<organism evidence="1">
    <name type="scientific">marine sediment metagenome</name>
    <dbReference type="NCBI Taxonomy" id="412755"/>
    <lineage>
        <taxon>unclassified sequences</taxon>
        <taxon>metagenomes</taxon>
        <taxon>ecological metagenomes</taxon>
    </lineage>
</organism>
<evidence type="ECO:0000313" key="1">
    <source>
        <dbReference type="EMBL" id="GAI02574.1"/>
    </source>
</evidence>
<comment type="caution">
    <text evidence="1">The sequence shown here is derived from an EMBL/GenBank/DDBJ whole genome shotgun (WGS) entry which is preliminary data.</text>
</comment>
<dbReference type="EMBL" id="BARV01010883">
    <property type="protein sequence ID" value="GAI02574.1"/>
    <property type="molecule type" value="Genomic_DNA"/>
</dbReference>
<sequence length="32" mass="3891">YHSTDKFLYLRRVVSGYEDLVKSGVRLKNQRY</sequence>
<protein>
    <submittedName>
        <fullName evidence="1">Uncharacterized protein</fullName>
    </submittedName>
</protein>